<dbReference type="SUPFAM" id="SSF52096">
    <property type="entry name" value="ClpP/crotonase"/>
    <property type="match status" value="1"/>
</dbReference>
<keyword evidence="11" id="KW-0456">Lyase</keyword>
<evidence type="ECO:0000256" key="8">
    <source>
        <dbReference type="ARBA" id="ARBA00023098"/>
    </source>
</evidence>
<evidence type="ECO:0000256" key="11">
    <source>
        <dbReference type="ARBA" id="ARBA00023239"/>
    </source>
</evidence>
<dbReference type="InterPro" id="IPR001753">
    <property type="entry name" value="Enoyl-CoA_hydra/iso"/>
</dbReference>
<evidence type="ECO:0000313" key="17">
    <source>
        <dbReference type="EMBL" id="MBA4612486.1"/>
    </source>
</evidence>
<keyword evidence="4" id="KW-0276">Fatty acid metabolism</keyword>
<feature type="domain" description="3-hydroxyacyl-CoA dehydrogenase C-terminal" evidence="15">
    <location>
        <begin position="612"/>
        <end position="693"/>
    </location>
</feature>
<protein>
    <submittedName>
        <fullName evidence="17">Enoyl-CoA hydratase/isomerase family protein</fullName>
    </submittedName>
</protein>
<dbReference type="GO" id="GO:0003857">
    <property type="term" value="F:(3S)-3-hydroxyacyl-CoA dehydrogenase (NAD+) activity"/>
    <property type="evidence" value="ECO:0007669"/>
    <property type="project" value="UniProtKB-EC"/>
</dbReference>
<dbReference type="FunFam" id="3.40.50.720:FF:000009">
    <property type="entry name" value="Fatty oxidation complex, alpha subunit"/>
    <property type="match status" value="1"/>
</dbReference>
<keyword evidence="7" id="KW-0520">NAD</keyword>
<keyword evidence="9" id="KW-0576">Peroxisome</keyword>
<evidence type="ECO:0000256" key="13">
    <source>
        <dbReference type="ARBA" id="ARBA00049556"/>
    </source>
</evidence>
<dbReference type="EMBL" id="JACEON010000011">
    <property type="protein sequence ID" value="MBA4612486.1"/>
    <property type="molecule type" value="Genomic_DNA"/>
</dbReference>
<evidence type="ECO:0000259" key="15">
    <source>
        <dbReference type="Pfam" id="PF00725"/>
    </source>
</evidence>
<dbReference type="AlphaFoldDB" id="A0A838XVH2"/>
<evidence type="ECO:0000256" key="2">
    <source>
        <dbReference type="ARBA" id="ARBA00005005"/>
    </source>
</evidence>
<evidence type="ECO:0000259" key="16">
    <source>
        <dbReference type="Pfam" id="PF02737"/>
    </source>
</evidence>
<name>A0A838XVH2_9HYPH</name>
<evidence type="ECO:0000256" key="3">
    <source>
        <dbReference type="ARBA" id="ARBA00008750"/>
    </source>
</evidence>
<evidence type="ECO:0000256" key="6">
    <source>
        <dbReference type="ARBA" id="ARBA00023002"/>
    </source>
</evidence>
<dbReference type="Pfam" id="PF00725">
    <property type="entry name" value="3HCDH"/>
    <property type="match status" value="2"/>
</dbReference>
<evidence type="ECO:0000256" key="12">
    <source>
        <dbReference type="ARBA" id="ARBA00023268"/>
    </source>
</evidence>
<keyword evidence="6" id="KW-0560">Oxidoreductase</keyword>
<evidence type="ECO:0000256" key="4">
    <source>
        <dbReference type="ARBA" id="ARBA00022832"/>
    </source>
</evidence>
<evidence type="ECO:0000256" key="10">
    <source>
        <dbReference type="ARBA" id="ARBA00023235"/>
    </source>
</evidence>
<dbReference type="GO" id="GO:0006635">
    <property type="term" value="P:fatty acid beta-oxidation"/>
    <property type="evidence" value="ECO:0007669"/>
    <property type="project" value="UniProtKB-UniPathway"/>
</dbReference>
<dbReference type="GO" id="GO:0016853">
    <property type="term" value="F:isomerase activity"/>
    <property type="evidence" value="ECO:0007669"/>
    <property type="project" value="UniProtKB-KW"/>
</dbReference>
<feature type="domain" description="3-hydroxyacyl-CoA dehydrogenase NAD binding" evidence="16">
    <location>
        <begin position="301"/>
        <end position="477"/>
    </location>
</feature>
<comment type="similarity">
    <text evidence="14">Belongs to the enoyl-CoA hydratase/isomerase family.</text>
</comment>
<dbReference type="UniPathway" id="UPA00659"/>
<accession>A0A838XVH2</accession>
<keyword evidence="18" id="KW-1185">Reference proteome</keyword>
<dbReference type="Gene3D" id="3.40.50.720">
    <property type="entry name" value="NAD(P)-binding Rossmann-like Domain"/>
    <property type="match status" value="1"/>
</dbReference>
<evidence type="ECO:0000256" key="7">
    <source>
        <dbReference type="ARBA" id="ARBA00023027"/>
    </source>
</evidence>
<proteinExistence type="inferred from homology"/>
<dbReference type="GO" id="GO:0070403">
    <property type="term" value="F:NAD+ binding"/>
    <property type="evidence" value="ECO:0007669"/>
    <property type="project" value="InterPro"/>
</dbReference>
<reference evidence="17 18" key="2">
    <citation type="submission" date="2020-08" db="EMBL/GenBank/DDBJ databases">
        <title>Stappia taiwanensis sp. nov., isolated from a coastal thermal spring.</title>
        <authorList>
            <person name="Kampfer P."/>
        </authorList>
    </citation>
    <scope>NUCLEOTIDE SEQUENCE [LARGE SCALE GENOMIC DNA]</scope>
    <source>
        <strain evidence="17 18">DSM 23284</strain>
    </source>
</reference>
<dbReference type="PROSITE" id="PS00166">
    <property type="entry name" value="ENOYL_COA_HYDRATASE"/>
    <property type="match status" value="1"/>
</dbReference>
<dbReference type="SUPFAM" id="SSF48179">
    <property type="entry name" value="6-phosphogluconate dehydrogenase C-terminal domain-like"/>
    <property type="match status" value="2"/>
</dbReference>
<dbReference type="Proteomes" id="UP000559404">
    <property type="component" value="Unassembled WGS sequence"/>
</dbReference>
<dbReference type="Gene3D" id="3.90.226.10">
    <property type="entry name" value="2-enoyl-CoA Hydratase, Chain A, domain 1"/>
    <property type="match status" value="1"/>
</dbReference>
<evidence type="ECO:0000256" key="5">
    <source>
        <dbReference type="ARBA" id="ARBA00022963"/>
    </source>
</evidence>
<keyword evidence="12" id="KW-0511">Multifunctional enzyme</keyword>
<dbReference type="CDD" id="cd06558">
    <property type="entry name" value="crotonase-like"/>
    <property type="match status" value="1"/>
</dbReference>
<dbReference type="Pfam" id="PF02737">
    <property type="entry name" value="3HCDH_N"/>
    <property type="match status" value="1"/>
</dbReference>
<dbReference type="GO" id="GO:0004300">
    <property type="term" value="F:enoyl-CoA hydratase activity"/>
    <property type="evidence" value="ECO:0007669"/>
    <property type="project" value="UniProtKB-ARBA"/>
</dbReference>
<evidence type="ECO:0000313" key="18">
    <source>
        <dbReference type="Proteomes" id="UP000559404"/>
    </source>
</evidence>
<comment type="subcellular location">
    <subcellularLocation>
        <location evidence="1">Peroxisome</location>
    </subcellularLocation>
</comment>
<gene>
    <name evidence="17" type="ORF">H1W37_12535</name>
</gene>
<reference evidence="17 18" key="1">
    <citation type="submission" date="2020-07" db="EMBL/GenBank/DDBJ databases">
        <authorList>
            <person name="Li M."/>
        </authorList>
    </citation>
    <scope>NUCLEOTIDE SEQUENCE [LARGE SCALE GENOMIC DNA]</scope>
    <source>
        <strain evidence="17 18">DSM 23284</strain>
    </source>
</reference>
<keyword evidence="8" id="KW-0443">Lipid metabolism</keyword>
<dbReference type="InterPro" id="IPR006108">
    <property type="entry name" value="3HC_DH_C"/>
</dbReference>
<comment type="similarity">
    <text evidence="3">In the N-terminal section; belongs to the enoyl-CoA hydratase/isomerase family.</text>
</comment>
<keyword evidence="5" id="KW-0442">Lipid degradation</keyword>
<evidence type="ECO:0000256" key="14">
    <source>
        <dbReference type="RuleBase" id="RU003707"/>
    </source>
</evidence>
<evidence type="ECO:0000256" key="9">
    <source>
        <dbReference type="ARBA" id="ARBA00023140"/>
    </source>
</evidence>
<dbReference type="SUPFAM" id="SSF51735">
    <property type="entry name" value="NAD(P)-binding Rossmann-fold domains"/>
    <property type="match status" value="1"/>
</dbReference>
<comment type="pathway">
    <text evidence="2">Lipid metabolism; fatty acid beta-oxidation.</text>
</comment>
<dbReference type="FunFam" id="1.10.1040.50:FF:000006">
    <property type="entry name" value="Peroxisomal bifunctional enzyme"/>
    <property type="match status" value="1"/>
</dbReference>
<dbReference type="InterPro" id="IPR006176">
    <property type="entry name" value="3-OHacyl-CoA_DH_NAD-bd"/>
</dbReference>
<feature type="domain" description="3-hydroxyacyl-CoA dehydrogenase C-terminal" evidence="15">
    <location>
        <begin position="482"/>
        <end position="575"/>
    </location>
</feature>
<organism evidence="17 18">
    <name type="scientific">Stappia taiwanensis</name>
    <dbReference type="NCBI Taxonomy" id="992267"/>
    <lineage>
        <taxon>Bacteria</taxon>
        <taxon>Pseudomonadati</taxon>
        <taxon>Pseudomonadota</taxon>
        <taxon>Alphaproteobacteria</taxon>
        <taxon>Hyphomicrobiales</taxon>
        <taxon>Stappiaceae</taxon>
        <taxon>Stappia</taxon>
    </lineage>
</organism>
<evidence type="ECO:0000256" key="1">
    <source>
        <dbReference type="ARBA" id="ARBA00004275"/>
    </source>
</evidence>
<dbReference type="Gene3D" id="1.10.1040.50">
    <property type="match status" value="1"/>
</dbReference>
<sequence length="705" mass="75488">MLGGSPVTEPVRYSVEDGIALIAVDNPPVNALSQAVRAGLDAAIARFAEDGEARIAVIYGVGRTFIAGADIREFGKPMAEPFLPDVINRIEASEKPVVAALHGTALGGGLEVALGCHYRVILASGRVGLPEVTLGILPGAGGTQRLPRLSGAEAALDLITSGRQVGAQEADWLNIVDYVAEGEDARAAGLEFARRLLVEECRARRTGEIDPGTKDAELFTSWRETVSRRARGQLSPVVAIDAIEAAYDLPLADGLVRERSLFTELMGSDQRAGLIHAFFAERAVAKIPEAGTATPRDLARIGIIGGGTMGSGIAVAALAGGLTVTLIERDADSAERARSLVEKLLNDGVRRGKMSEARRDALLADAFAAVTDYEALASADLVIEAVFEDMAVKKEVFARLDAVCRPGAILATNTSYLDVDEIAASTSRPADVIGFHFFSPAHVMRLLEVVVGDKTSADVVVTGFALAKKLKKIAVRAGVCDGFIGNRLLNAYRKAADYMVEDGASPYEIDAALVAFGFPMGPFAVSDLAGLDIAWAGRKRRAATRDPRERVVGVADRLCERGWFGQKTGRGYYLYEEGARRGKPDPEVEAIIAAERTEKGIVPRSFDSEEILRRYMAAMINEAAKIVEEGIALRPLDVDVTMLSGYGFPRWRGGPMHYADKVGLDTILADLRSFAEEDPYFWTPARLLVDLAERGGTFADLNKSA</sequence>
<dbReference type="InterPro" id="IPR018376">
    <property type="entry name" value="Enoyl-CoA_hyd/isom_CS"/>
</dbReference>
<comment type="caution">
    <text evidence="17">The sequence shown here is derived from an EMBL/GenBank/DDBJ whole genome shotgun (WGS) entry which is preliminary data.</text>
</comment>
<dbReference type="PANTHER" id="PTHR23309">
    <property type="entry name" value="3-HYDROXYACYL-COA DEHYROGENASE"/>
    <property type="match status" value="1"/>
</dbReference>
<dbReference type="InterPro" id="IPR036291">
    <property type="entry name" value="NAD(P)-bd_dom_sf"/>
</dbReference>
<keyword evidence="10 17" id="KW-0413">Isomerase</keyword>
<dbReference type="InterPro" id="IPR029045">
    <property type="entry name" value="ClpP/crotonase-like_dom_sf"/>
</dbReference>
<comment type="catalytic activity">
    <reaction evidence="13">
        <text>a (3S)-3-hydroxyacyl-CoA + NAD(+) = a 3-oxoacyl-CoA + NADH + H(+)</text>
        <dbReference type="Rhea" id="RHEA:22432"/>
        <dbReference type="ChEBI" id="CHEBI:15378"/>
        <dbReference type="ChEBI" id="CHEBI:57318"/>
        <dbReference type="ChEBI" id="CHEBI:57540"/>
        <dbReference type="ChEBI" id="CHEBI:57945"/>
        <dbReference type="ChEBI" id="CHEBI:90726"/>
        <dbReference type="EC" id="1.1.1.35"/>
    </reaction>
</comment>
<dbReference type="Pfam" id="PF00378">
    <property type="entry name" value="ECH_1"/>
    <property type="match status" value="1"/>
</dbReference>
<dbReference type="InterPro" id="IPR008927">
    <property type="entry name" value="6-PGluconate_DH-like_C_sf"/>
</dbReference>